<feature type="coiled-coil region" evidence="1">
    <location>
        <begin position="78"/>
        <end position="112"/>
    </location>
</feature>
<feature type="region of interest" description="Disordered" evidence="2">
    <location>
        <begin position="205"/>
        <end position="247"/>
    </location>
</feature>
<feature type="domain" description="ARB-07466-like C-terminal" evidence="4">
    <location>
        <begin position="254"/>
        <end position="362"/>
    </location>
</feature>
<keyword evidence="1" id="KW-0175">Coiled coil</keyword>
<evidence type="ECO:0000256" key="3">
    <source>
        <dbReference type="SAM" id="SignalP"/>
    </source>
</evidence>
<dbReference type="Pfam" id="PF26571">
    <property type="entry name" value="VldE"/>
    <property type="match status" value="1"/>
</dbReference>
<reference evidence="5 6" key="1">
    <citation type="submission" date="2018-01" db="EMBL/GenBank/DDBJ databases">
        <title>Draft genome sequence of Jishengella endophytica.</title>
        <authorList>
            <person name="Sahin N."/>
            <person name="Ay H."/>
            <person name="Saygin H."/>
        </authorList>
    </citation>
    <scope>NUCLEOTIDE SEQUENCE [LARGE SCALE GENOMIC DNA]</scope>
    <source>
        <strain evidence="5 6">DSM 45430</strain>
    </source>
</reference>
<name>A0A2W2BMM4_9ACTN</name>
<evidence type="ECO:0000313" key="5">
    <source>
        <dbReference type="EMBL" id="PZF88671.1"/>
    </source>
</evidence>
<keyword evidence="3" id="KW-0732">Signal</keyword>
<feature type="chain" id="PRO_5015886769" description="ARB-07466-like C-terminal domain-containing protein" evidence="3">
    <location>
        <begin position="38"/>
        <end position="370"/>
    </location>
</feature>
<protein>
    <recommendedName>
        <fullName evidence="4">ARB-07466-like C-terminal domain-containing protein</fullName>
    </recommendedName>
</protein>
<proteinExistence type="predicted"/>
<dbReference type="AlphaFoldDB" id="A0A2W2BMM4"/>
<dbReference type="InterPro" id="IPR058593">
    <property type="entry name" value="ARB_07466-like_C"/>
</dbReference>
<sequence>MPAVATVKPAARMAALTAAGLALALSVALAPFGPASAAPPQGLRAAAPSDVDDEGGTPALRDQLEAASKGFIDAKAALDRSVKRQKQLTTQLKATEAQLDERNAKVAEIAAQAYRAGRLSAASALLNSGNPAGFMDRAAALDVVAANEDRAVRELQATHDEITKTKRDLDAEVQEERKQVAVMAKRKDQAERALTVAVEREEAAERAAAAEKAKANPAPTSSGGSSRTAKPAPRNSNGSWPPESCSVNDPTPANGCITPRTLHALNQAKAAGFKRYVSCFRSGGSGEHPKGRACDFAAQKNGFGGVATGGDRTYGNNLAAYFVDNADRLGVLYVIWYKQIWLPSSGWKAYSGGRGDPSSDHTNHVHLSMY</sequence>
<organism evidence="5 6">
    <name type="scientific">Micromonospora endophytica</name>
    <dbReference type="NCBI Taxonomy" id="515350"/>
    <lineage>
        <taxon>Bacteria</taxon>
        <taxon>Bacillati</taxon>
        <taxon>Actinomycetota</taxon>
        <taxon>Actinomycetes</taxon>
        <taxon>Micromonosporales</taxon>
        <taxon>Micromonosporaceae</taxon>
        <taxon>Micromonospora</taxon>
    </lineage>
</organism>
<dbReference type="EMBL" id="POTX01000231">
    <property type="protein sequence ID" value="PZF88671.1"/>
    <property type="molecule type" value="Genomic_DNA"/>
</dbReference>
<accession>A0A2W2BMM4</accession>
<evidence type="ECO:0000313" key="6">
    <source>
        <dbReference type="Proteomes" id="UP000248627"/>
    </source>
</evidence>
<dbReference type="Gene3D" id="6.10.250.3150">
    <property type="match status" value="1"/>
</dbReference>
<feature type="compositionally biased region" description="Polar residues" evidence="2">
    <location>
        <begin position="218"/>
        <end position="247"/>
    </location>
</feature>
<evidence type="ECO:0000256" key="1">
    <source>
        <dbReference type="SAM" id="Coils"/>
    </source>
</evidence>
<dbReference type="Proteomes" id="UP000248627">
    <property type="component" value="Unassembled WGS sequence"/>
</dbReference>
<evidence type="ECO:0000259" key="4">
    <source>
        <dbReference type="Pfam" id="PF26571"/>
    </source>
</evidence>
<dbReference type="OrthoDB" id="2989771at2"/>
<feature type="compositionally biased region" description="Basic and acidic residues" evidence="2">
    <location>
        <begin position="205"/>
        <end position="214"/>
    </location>
</feature>
<comment type="caution">
    <text evidence="5">The sequence shown here is derived from an EMBL/GenBank/DDBJ whole genome shotgun (WGS) entry which is preliminary data.</text>
</comment>
<evidence type="ECO:0000256" key="2">
    <source>
        <dbReference type="SAM" id="MobiDB-lite"/>
    </source>
</evidence>
<dbReference type="RefSeq" id="WP_111245693.1">
    <property type="nucleotide sequence ID" value="NZ_AP023358.1"/>
</dbReference>
<gene>
    <name evidence="5" type="ORF">C1I93_24775</name>
</gene>
<feature type="signal peptide" evidence="3">
    <location>
        <begin position="1"/>
        <end position="37"/>
    </location>
</feature>
<keyword evidence="6" id="KW-1185">Reference proteome</keyword>